<evidence type="ECO:0000256" key="1">
    <source>
        <dbReference type="ARBA" id="ARBA00022801"/>
    </source>
</evidence>
<dbReference type="SUPFAM" id="SSF56024">
    <property type="entry name" value="Phospholipase D/nuclease"/>
    <property type="match status" value="1"/>
</dbReference>
<dbReference type="SMART" id="SM00487">
    <property type="entry name" value="DEXDc"/>
    <property type="match status" value="1"/>
</dbReference>
<keyword evidence="1" id="KW-0378">Hydrolase</keyword>
<dbReference type="Pfam" id="PF00271">
    <property type="entry name" value="Helicase_C"/>
    <property type="match status" value="1"/>
</dbReference>
<feature type="domain" description="Helicase C-terminal" evidence="3">
    <location>
        <begin position="719"/>
        <end position="882"/>
    </location>
</feature>
<dbReference type="InterPro" id="IPR027417">
    <property type="entry name" value="P-loop_NTPase"/>
</dbReference>
<dbReference type="Gene3D" id="3.40.50.300">
    <property type="entry name" value="P-loop containing nucleotide triphosphate hydrolases"/>
    <property type="match status" value="1"/>
</dbReference>
<evidence type="ECO:0000259" key="2">
    <source>
        <dbReference type="PROSITE" id="PS51192"/>
    </source>
</evidence>
<keyword evidence="4" id="KW-0547">Nucleotide-binding</keyword>
<dbReference type="InterPro" id="IPR001650">
    <property type="entry name" value="Helicase_C-like"/>
</dbReference>
<keyword evidence="4" id="KW-0067">ATP-binding</keyword>
<comment type="caution">
    <text evidence="4">The sequence shown here is derived from an EMBL/GenBank/DDBJ whole genome shotgun (WGS) entry which is preliminary data.</text>
</comment>
<sequence length="1120" mass="131686">MNNFITNAEQKNLKTRLVELIKKSDELKFLVGFFYFSGIRELYEGLKENPNVKIKVLVGLNVDKNLIEFAENIEGQSDDERVYNLFSSLKKSLNTKDFDNQEFYNQVKYFVELIKEERLIMRKTFNPNHSKVYIFRLEEGQVSRQKLFITGSSNLTKAGLTTQEEFNVEISDYGFDDAEKYFDNLWAEAIKITENDVLRKKLVDLIEKDTLVKNITPFEAFVLVLKNYLDFYDNKKELGSSLIEILENNGYKAYQYQLDAIKQGLAIIEKDNGVILADVVGLGKTIIACAIANQLKRRGLVICPPGLVGDKNRASGWKKYLDQFKLYNLDWEVRSLGEMENTFDFVKKNKDIEVIIVDEAHRFRNEDTEDYEILKNICRDKIVILLSATPFNNKPSDILSLLKLFVATKKSFITLDNNLANKFKIFSGTFDRLAYIKKNWNSLNEQKRKLVQKYYKSFFGETGSENIDLSKVKQKSHYLAKQIRDVVEPVTIRRNRLDLQNNPFYKEEVKDLSKIKDPEEWFFELSKEQSDFYDRIISVYFGDEENGGKFKGAIYRPFKYEVKIEKELEEEKDDRETNFKKWQQKNLYDFMRRLLVKRFESSFGSFEKSIKNFKTITEIVLKFIEKTDKYILDRYLLEKIYDRDDDEIEAELIEFAEKLKRGNYPKNNHIYELNKDFNDKEGFIRDIKSDLSLYDDILKELSDLKLIKNDPKSLCLIENLKKDIKNKQEKGEPKRKVVIFSEYVDTIKHLEPTLKKEFGDKLLVVAGDLSPQKISQINKNFDASFEEQDNDYDVLLASDRISEGFNLNRAGIIVNYDIPWNPVRVIQRVGRINRISKKVFNNLYIANFFPTERGSQLVRSREIAQNKMFLIHSVLGEDAKIFDIDEEPTPSGLFTKIQQNPDNLEEESFNTRALKKFEEIKKENSQLIQEIENYPPRVKVAKEFNESELFVFIKKSKLYVRGIKYNKENNENEIYDTTFEDVFNRVLCEKDEKQLQLSNVFWDNYDKAKNFKEKFVPPSVQSLEQRALDNLKIIIANPSEKLLPHLNFLRTLREDILDYGTLADYTFRTIIDFKNANDEQTILDIIELKNKMGENYLDREKDNKKDLSKEIIVAIENQKI</sequence>
<gene>
    <name evidence="4" type="ORF">A2561_03285</name>
</gene>
<dbReference type="Gene3D" id="3.40.50.10810">
    <property type="entry name" value="Tandem AAA-ATPase domain"/>
    <property type="match status" value="1"/>
</dbReference>
<reference evidence="4 5" key="1">
    <citation type="journal article" date="2016" name="Nat. Commun.">
        <title>Thousands of microbial genomes shed light on interconnected biogeochemical processes in an aquifer system.</title>
        <authorList>
            <person name="Anantharaman K."/>
            <person name="Brown C.T."/>
            <person name="Hug L.A."/>
            <person name="Sharon I."/>
            <person name="Castelle C.J."/>
            <person name="Probst A.J."/>
            <person name="Thomas B.C."/>
            <person name="Singh A."/>
            <person name="Wilkins M.J."/>
            <person name="Karaoz U."/>
            <person name="Brodie E.L."/>
            <person name="Williams K.H."/>
            <person name="Hubbard S.S."/>
            <person name="Banfield J.F."/>
        </authorList>
    </citation>
    <scope>NUCLEOTIDE SEQUENCE [LARGE SCALE GENOMIC DNA]</scope>
</reference>
<feature type="domain" description="Helicase ATP-binding" evidence="2">
    <location>
        <begin position="265"/>
        <end position="408"/>
    </location>
</feature>
<accession>A0A1G2JKN4</accession>
<dbReference type="PANTHER" id="PTHR45766:SF6">
    <property type="entry name" value="SWI_SNF-RELATED MATRIX-ASSOCIATED ACTIN-DEPENDENT REGULATOR OF CHROMATIN SUBFAMILY A-LIKE PROTEIN 1"/>
    <property type="match status" value="1"/>
</dbReference>
<dbReference type="Pfam" id="PF00176">
    <property type="entry name" value="SNF2-rel_dom"/>
    <property type="match status" value="1"/>
</dbReference>
<dbReference type="EMBL" id="MHPU01000039">
    <property type="protein sequence ID" value="OGZ87689.1"/>
    <property type="molecule type" value="Genomic_DNA"/>
</dbReference>
<protein>
    <submittedName>
        <fullName evidence="4">Helicase</fullName>
    </submittedName>
</protein>
<dbReference type="GO" id="GO:0004386">
    <property type="term" value="F:helicase activity"/>
    <property type="evidence" value="ECO:0007669"/>
    <property type="project" value="UniProtKB-KW"/>
</dbReference>
<dbReference type="PROSITE" id="PS51194">
    <property type="entry name" value="HELICASE_CTER"/>
    <property type="match status" value="1"/>
</dbReference>
<dbReference type="Pfam" id="PF13091">
    <property type="entry name" value="PLDc_2"/>
    <property type="match status" value="1"/>
</dbReference>
<dbReference type="SMART" id="SM00490">
    <property type="entry name" value="HELICc"/>
    <property type="match status" value="1"/>
</dbReference>
<dbReference type="Gene3D" id="3.30.870.10">
    <property type="entry name" value="Endonuclease Chain A"/>
    <property type="match status" value="1"/>
</dbReference>
<dbReference type="InterPro" id="IPR049730">
    <property type="entry name" value="SNF2/RAD54-like_C"/>
</dbReference>
<dbReference type="GO" id="GO:0016787">
    <property type="term" value="F:hydrolase activity"/>
    <property type="evidence" value="ECO:0007669"/>
    <property type="project" value="UniProtKB-KW"/>
</dbReference>
<dbReference type="InterPro" id="IPR014001">
    <property type="entry name" value="Helicase_ATP-bd"/>
</dbReference>
<dbReference type="InterPro" id="IPR038718">
    <property type="entry name" value="SNF2-like_sf"/>
</dbReference>
<keyword evidence="4" id="KW-0347">Helicase</keyword>
<dbReference type="AlphaFoldDB" id="A0A1G2JKN4"/>
<dbReference type="InterPro" id="IPR000330">
    <property type="entry name" value="SNF2_N"/>
</dbReference>
<dbReference type="PANTHER" id="PTHR45766">
    <property type="entry name" value="DNA ANNEALING HELICASE AND ENDONUCLEASE ZRANB3 FAMILY MEMBER"/>
    <property type="match status" value="1"/>
</dbReference>
<dbReference type="CDD" id="cd09178">
    <property type="entry name" value="PLDc_N_Snf2_like"/>
    <property type="match status" value="1"/>
</dbReference>
<organism evidence="4 5">
    <name type="scientific">Candidatus Staskawiczbacteria bacterium RIFOXYD1_FULL_32_13</name>
    <dbReference type="NCBI Taxonomy" id="1802234"/>
    <lineage>
        <taxon>Bacteria</taxon>
        <taxon>Candidatus Staskawicziibacteriota</taxon>
    </lineage>
</organism>
<dbReference type="InterPro" id="IPR025202">
    <property type="entry name" value="PLD-like_dom"/>
</dbReference>
<dbReference type="CDD" id="cd18793">
    <property type="entry name" value="SF2_C_SNF"/>
    <property type="match status" value="1"/>
</dbReference>
<evidence type="ECO:0000313" key="5">
    <source>
        <dbReference type="Proteomes" id="UP000178935"/>
    </source>
</evidence>
<dbReference type="Proteomes" id="UP000178935">
    <property type="component" value="Unassembled WGS sequence"/>
</dbReference>
<evidence type="ECO:0000313" key="4">
    <source>
        <dbReference type="EMBL" id="OGZ87689.1"/>
    </source>
</evidence>
<dbReference type="SUPFAM" id="SSF52540">
    <property type="entry name" value="P-loop containing nucleoside triphosphate hydrolases"/>
    <property type="match status" value="2"/>
</dbReference>
<dbReference type="PROSITE" id="PS51192">
    <property type="entry name" value="HELICASE_ATP_BIND_1"/>
    <property type="match status" value="1"/>
</dbReference>
<dbReference type="GO" id="GO:0005524">
    <property type="term" value="F:ATP binding"/>
    <property type="evidence" value="ECO:0007669"/>
    <property type="project" value="InterPro"/>
</dbReference>
<proteinExistence type="predicted"/>
<evidence type="ECO:0000259" key="3">
    <source>
        <dbReference type="PROSITE" id="PS51194"/>
    </source>
</evidence>
<name>A0A1G2JKN4_9BACT</name>